<feature type="signal peptide" evidence="2">
    <location>
        <begin position="1"/>
        <end position="24"/>
    </location>
</feature>
<sequence>MNFLKYLIILGLFTIQYSIQGSSSEEDSSSVGENNEISEESPELLQEASDTPDLDVSSDSTDSTMNQENNKTDSKNKSRAKKFFSKLGKGAKKVMKSETTKKIGKSLAMGGMKLVQSLIENSKKQSSSSESSEEKENKHKKDKKTKENESEKKKSKDKEEKPGFFGKLKEKVTDGAKKGLAKQMSKQMFKLL</sequence>
<proteinExistence type="predicted"/>
<evidence type="ECO:0000313" key="3">
    <source>
        <dbReference type="Proteomes" id="UP000046392"/>
    </source>
</evidence>
<feature type="chain" id="PRO_5005893885" evidence="2">
    <location>
        <begin position="25"/>
        <end position="192"/>
    </location>
</feature>
<feature type="region of interest" description="Disordered" evidence="1">
    <location>
        <begin position="117"/>
        <end position="192"/>
    </location>
</feature>
<feature type="compositionally biased region" description="Basic residues" evidence="1">
    <location>
        <begin position="77"/>
        <end position="94"/>
    </location>
</feature>
<evidence type="ECO:0000256" key="1">
    <source>
        <dbReference type="SAM" id="MobiDB-lite"/>
    </source>
</evidence>
<organism evidence="3 4">
    <name type="scientific">Strongyloides papillosus</name>
    <name type="common">Intestinal threadworm</name>
    <dbReference type="NCBI Taxonomy" id="174720"/>
    <lineage>
        <taxon>Eukaryota</taxon>
        <taxon>Metazoa</taxon>
        <taxon>Ecdysozoa</taxon>
        <taxon>Nematoda</taxon>
        <taxon>Chromadorea</taxon>
        <taxon>Rhabditida</taxon>
        <taxon>Tylenchina</taxon>
        <taxon>Panagrolaimomorpha</taxon>
        <taxon>Strongyloidoidea</taxon>
        <taxon>Strongyloididae</taxon>
        <taxon>Strongyloides</taxon>
    </lineage>
</organism>
<dbReference type="Proteomes" id="UP000046392">
    <property type="component" value="Unplaced"/>
</dbReference>
<keyword evidence="2" id="KW-0732">Signal</keyword>
<accession>A0A0N5B4L1</accession>
<dbReference type="AlphaFoldDB" id="A0A0N5B4L1"/>
<reference evidence="4" key="1">
    <citation type="submission" date="2017-02" db="UniProtKB">
        <authorList>
            <consortium name="WormBaseParasite"/>
        </authorList>
    </citation>
    <scope>IDENTIFICATION</scope>
</reference>
<evidence type="ECO:0000313" key="4">
    <source>
        <dbReference type="WBParaSite" id="SPAL_0000101200.1"/>
    </source>
</evidence>
<protein>
    <submittedName>
        <fullName evidence="4">Uncharacterized protein</fullName>
    </submittedName>
</protein>
<name>A0A0N5B4L1_STREA</name>
<feature type="compositionally biased region" description="Basic and acidic residues" evidence="1">
    <location>
        <begin position="132"/>
        <end position="177"/>
    </location>
</feature>
<evidence type="ECO:0000256" key="2">
    <source>
        <dbReference type="SAM" id="SignalP"/>
    </source>
</evidence>
<feature type="region of interest" description="Disordered" evidence="1">
    <location>
        <begin position="23"/>
        <end position="105"/>
    </location>
</feature>
<dbReference type="WBParaSite" id="SPAL_0000101200.1">
    <property type="protein sequence ID" value="SPAL_0000101200.1"/>
    <property type="gene ID" value="SPAL_0000101200"/>
</dbReference>
<feature type="compositionally biased region" description="Low complexity" evidence="1">
    <location>
        <begin position="49"/>
        <end position="64"/>
    </location>
</feature>
<keyword evidence="3" id="KW-1185">Reference proteome</keyword>